<dbReference type="Proteomes" id="UP001274896">
    <property type="component" value="Unassembled WGS sequence"/>
</dbReference>
<dbReference type="EMBL" id="JAUCMX010000012">
    <property type="protein sequence ID" value="KAK3528992.1"/>
    <property type="molecule type" value="Genomic_DNA"/>
</dbReference>
<feature type="region of interest" description="Disordered" evidence="1">
    <location>
        <begin position="1"/>
        <end position="26"/>
    </location>
</feature>
<feature type="region of interest" description="Disordered" evidence="1">
    <location>
        <begin position="53"/>
        <end position="111"/>
    </location>
</feature>
<organism evidence="2 3">
    <name type="scientific">Hemibagrus guttatus</name>
    <dbReference type="NCBI Taxonomy" id="175788"/>
    <lineage>
        <taxon>Eukaryota</taxon>
        <taxon>Metazoa</taxon>
        <taxon>Chordata</taxon>
        <taxon>Craniata</taxon>
        <taxon>Vertebrata</taxon>
        <taxon>Euteleostomi</taxon>
        <taxon>Actinopterygii</taxon>
        <taxon>Neopterygii</taxon>
        <taxon>Teleostei</taxon>
        <taxon>Ostariophysi</taxon>
        <taxon>Siluriformes</taxon>
        <taxon>Bagridae</taxon>
        <taxon>Hemibagrus</taxon>
    </lineage>
</organism>
<proteinExistence type="predicted"/>
<reference evidence="2" key="1">
    <citation type="submission" date="2023-06" db="EMBL/GenBank/DDBJ databases">
        <title>Male Hemibagrus guttatus genome.</title>
        <authorList>
            <person name="Bian C."/>
        </authorList>
    </citation>
    <scope>NUCLEOTIDE SEQUENCE</scope>
    <source>
        <strain evidence="2">Male_cb2023</strain>
        <tissue evidence="2">Muscle</tissue>
    </source>
</reference>
<evidence type="ECO:0000256" key="1">
    <source>
        <dbReference type="SAM" id="MobiDB-lite"/>
    </source>
</evidence>
<dbReference type="AlphaFoldDB" id="A0AAE0UYA0"/>
<evidence type="ECO:0000313" key="3">
    <source>
        <dbReference type="Proteomes" id="UP001274896"/>
    </source>
</evidence>
<feature type="non-terminal residue" evidence="2">
    <location>
        <position position="111"/>
    </location>
</feature>
<sequence>MYPEETPEAQGEHANSTHSIDAPGLSGDAVSAVVDRHQGVNCQLAAFKEFIPRRSEKPGSLSSLTCRPPDRAGRKASVAARAPLPKSGEAGQRAQAQARQMRPDLRSVISA</sequence>
<comment type="caution">
    <text evidence="2">The sequence shown here is derived from an EMBL/GenBank/DDBJ whole genome shotgun (WGS) entry which is preliminary data.</text>
</comment>
<gene>
    <name evidence="2" type="ORF">QTP70_014113</name>
</gene>
<keyword evidence="3" id="KW-1185">Reference proteome</keyword>
<evidence type="ECO:0000313" key="2">
    <source>
        <dbReference type="EMBL" id="KAK3528992.1"/>
    </source>
</evidence>
<accession>A0AAE0UYA0</accession>
<protein>
    <submittedName>
        <fullName evidence="2">Uncharacterized protein</fullName>
    </submittedName>
</protein>
<feature type="compositionally biased region" description="Low complexity" evidence="1">
    <location>
        <begin position="90"/>
        <end position="100"/>
    </location>
</feature>
<name>A0AAE0UYA0_9TELE</name>